<dbReference type="Proteomes" id="UP001652740">
    <property type="component" value="Unplaced"/>
</dbReference>
<keyword evidence="4" id="KW-0378">Hydrolase</keyword>
<comment type="similarity">
    <text evidence="1">Belongs to the peptidase S28 family.</text>
</comment>
<dbReference type="InterPro" id="IPR029058">
    <property type="entry name" value="AB_hydrolase_fold"/>
</dbReference>
<keyword evidence="5" id="KW-0325">Glycoprotein</keyword>
<keyword evidence="2 7" id="KW-0645">Protease</keyword>
<dbReference type="InterPro" id="IPR042269">
    <property type="entry name" value="Ser_carbopepase_S28_SKS"/>
</dbReference>
<evidence type="ECO:0000256" key="3">
    <source>
        <dbReference type="ARBA" id="ARBA00022729"/>
    </source>
</evidence>
<gene>
    <name evidence="7" type="primary">LOC113518506</name>
</gene>
<accession>A0A6J1X104</accession>
<dbReference type="GO" id="GO:0008239">
    <property type="term" value="F:dipeptidyl-peptidase activity"/>
    <property type="evidence" value="ECO:0007669"/>
    <property type="project" value="TreeGrafter"/>
</dbReference>
<dbReference type="GO" id="GO:0070008">
    <property type="term" value="F:serine-type exopeptidase activity"/>
    <property type="evidence" value="ECO:0007669"/>
    <property type="project" value="InterPro"/>
</dbReference>
<organism evidence="6 7">
    <name type="scientific">Galleria mellonella</name>
    <name type="common">Greater wax moth</name>
    <dbReference type="NCBI Taxonomy" id="7137"/>
    <lineage>
        <taxon>Eukaryota</taxon>
        <taxon>Metazoa</taxon>
        <taxon>Ecdysozoa</taxon>
        <taxon>Arthropoda</taxon>
        <taxon>Hexapoda</taxon>
        <taxon>Insecta</taxon>
        <taxon>Pterygota</taxon>
        <taxon>Neoptera</taxon>
        <taxon>Endopterygota</taxon>
        <taxon>Lepidoptera</taxon>
        <taxon>Glossata</taxon>
        <taxon>Ditrysia</taxon>
        <taxon>Pyraloidea</taxon>
        <taxon>Pyralidae</taxon>
        <taxon>Galleriinae</taxon>
        <taxon>Galleria</taxon>
    </lineage>
</organism>
<proteinExistence type="inferred from homology"/>
<dbReference type="Gene3D" id="1.20.120.980">
    <property type="entry name" value="Serine carboxypeptidase S28, SKS domain"/>
    <property type="match status" value="1"/>
</dbReference>
<evidence type="ECO:0000256" key="1">
    <source>
        <dbReference type="ARBA" id="ARBA00011079"/>
    </source>
</evidence>
<dbReference type="PANTHER" id="PTHR11010">
    <property type="entry name" value="PROTEASE S28 PRO-X CARBOXYPEPTIDASE-RELATED"/>
    <property type="match status" value="1"/>
</dbReference>
<dbReference type="InterPro" id="IPR008758">
    <property type="entry name" value="Peptidase_S28"/>
</dbReference>
<evidence type="ECO:0000256" key="4">
    <source>
        <dbReference type="ARBA" id="ARBA00022801"/>
    </source>
</evidence>
<dbReference type="GO" id="GO:0006508">
    <property type="term" value="P:proteolysis"/>
    <property type="evidence" value="ECO:0007669"/>
    <property type="project" value="UniProtKB-KW"/>
</dbReference>
<dbReference type="Pfam" id="PF05577">
    <property type="entry name" value="Peptidase_S28"/>
    <property type="match status" value="1"/>
</dbReference>
<evidence type="ECO:0000256" key="5">
    <source>
        <dbReference type="ARBA" id="ARBA00023180"/>
    </source>
</evidence>
<name>A0A6J1X104_GALME</name>
<evidence type="ECO:0000256" key="2">
    <source>
        <dbReference type="ARBA" id="ARBA00022670"/>
    </source>
</evidence>
<evidence type="ECO:0000313" key="7">
    <source>
        <dbReference type="RefSeq" id="XP_026759274.3"/>
    </source>
</evidence>
<dbReference type="InParanoid" id="A0A6J1X104"/>
<sequence>MYSSHIYAINRILTQHLCLARNSEQSSFCTIFGKMYFSQVTLLLLLYIYVADGVGINGLGNVYRYFLKEMNSTGLLMESDTTSIKSNWIDLPLDHFNIKEKRTWKMRYFERLDMWKPGKPIYLFMNGEGPASSAFLKTGIMYDLAKETNGAMFLSEHRYYGKSMPLNNSNTENMKYLSSRQALADNAQLLACIKSIPKFNDSKVVVIGGSYAGNLAAWMKLLYPDVVDAALASSAPVLAKLDFYEYLETVSEDLDEYGPPGCLDKVSKIFKRYEDLFSTDEGIEVLKKEENICADNDMRKEENRQLFFLEKASNFMYLAQYGNPDKIYSYCEDQKSLLPNDRDEFNPVWNKKNNCFDYDFDNMIESIREIDWYLSWTYQTCTEFSYFQTTNSDSQPFTRNVPIELYYKMCTKLFGPEFNEDMVKRGVNETNRLYGGLNLNVTKVVFVNGQMDPWSKLSILEDLSYEAPAAIVPRSSHCRDLFSDRSSDPEELKEVRRYVKYLIKRWIGAGEYRTL</sequence>
<dbReference type="AlphaFoldDB" id="A0A6J1X104"/>
<protein>
    <submittedName>
        <fullName evidence="7">Serine protease K12H4.7</fullName>
    </submittedName>
</protein>
<dbReference type="Gene3D" id="3.40.50.1820">
    <property type="entry name" value="alpha/beta hydrolase"/>
    <property type="match status" value="1"/>
</dbReference>
<dbReference type="RefSeq" id="XP_026759274.3">
    <property type="nucleotide sequence ID" value="XM_026903473.3"/>
</dbReference>
<dbReference type="SUPFAM" id="SSF53474">
    <property type="entry name" value="alpha/beta-Hydrolases"/>
    <property type="match status" value="1"/>
</dbReference>
<dbReference type="KEGG" id="gmw:113518506"/>
<dbReference type="GeneID" id="113518506"/>
<dbReference type="PANTHER" id="PTHR11010:SF5">
    <property type="entry name" value="RE36938P-RELATED"/>
    <property type="match status" value="1"/>
</dbReference>
<keyword evidence="6" id="KW-1185">Reference proteome</keyword>
<evidence type="ECO:0000313" key="6">
    <source>
        <dbReference type="Proteomes" id="UP001652740"/>
    </source>
</evidence>
<reference evidence="7" key="1">
    <citation type="submission" date="2025-08" db="UniProtKB">
        <authorList>
            <consortium name="RefSeq"/>
        </authorList>
    </citation>
    <scope>IDENTIFICATION</scope>
    <source>
        <tissue evidence="7">Whole larvae</tissue>
    </source>
</reference>
<keyword evidence="3" id="KW-0732">Signal</keyword>